<feature type="domain" description="BioF2-like acetyltransferase" evidence="1">
    <location>
        <begin position="98"/>
        <end position="244"/>
    </location>
</feature>
<dbReference type="AlphaFoldDB" id="A0A2K9PJL1"/>
<dbReference type="SUPFAM" id="SSF55729">
    <property type="entry name" value="Acyl-CoA N-acyltransferases (Nat)"/>
    <property type="match status" value="1"/>
</dbReference>
<dbReference type="Proteomes" id="UP000235826">
    <property type="component" value="Chromosome"/>
</dbReference>
<sequence length="388" mass="45749">MAIIKNITFLKAFLAENSLPSIYSKVTDSMGFNYTINTSSNTPEHVFLIKDFPDYLNINTQPKNKLKLAQTKTLKGHLVEIKSFKSFSEYLKLNFSTKSRSNLRRYQNRLETCFNINYACYHGEIDKQEYDRLFVVLKDLLIKRFNEKQEVNYELQHLEEFHDIVYDLIISKKASLFVIYDGKKPISIRINMFKEKLGFYIISGYDIDYSKFHLGSIDMLKNIEWCFNNAFEVYDLLKGYDYYKTKWATKSHYYYNHVVYNSNSINSFFIGKLIHLKERIKYKSYTVIKGSKLHLQFKKINRGKIKTAHAKPIVIVDNPDESKIESTSQINIHKNNDYAFLRKTLYDFLFTSKASVNNTKVLKINNSQNQYLIKSNNKSQLVTIEQNE</sequence>
<dbReference type="EMBL" id="CP025791">
    <property type="protein sequence ID" value="AUP77253.1"/>
    <property type="molecule type" value="Genomic_DNA"/>
</dbReference>
<dbReference type="InterPro" id="IPR038740">
    <property type="entry name" value="BioF2-like_GNAT_dom"/>
</dbReference>
<accession>A0A2K9PJL1</accession>
<keyword evidence="3" id="KW-1185">Reference proteome</keyword>
<evidence type="ECO:0000313" key="3">
    <source>
        <dbReference type="Proteomes" id="UP000235826"/>
    </source>
</evidence>
<evidence type="ECO:0000313" key="2">
    <source>
        <dbReference type="EMBL" id="AUP77253.1"/>
    </source>
</evidence>
<proteinExistence type="predicted"/>
<dbReference type="OrthoDB" id="1426896at2"/>
<reference evidence="2 3" key="1">
    <citation type="submission" date="2018-01" db="EMBL/GenBank/DDBJ databases">
        <title>Complete genome sequence of Flavivirga eckloniae ECD14 isolated from seaweed Ecklonia cava.</title>
        <authorList>
            <person name="Lee J.H."/>
            <person name="Baik K.S."/>
            <person name="Seong C.N."/>
        </authorList>
    </citation>
    <scope>NUCLEOTIDE SEQUENCE [LARGE SCALE GENOMIC DNA]</scope>
    <source>
        <strain evidence="2 3">ECD14</strain>
    </source>
</reference>
<dbReference type="InterPro" id="IPR016181">
    <property type="entry name" value="Acyl_CoA_acyltransferase"/>
</dbReference>
<dbReference type="Gene3D" id="3.40.630.30">
    <property type="match status" value="1"/>
</dbReference>
<gene>
    <name evidence="2" type="ORF">C1H87_00380</name>
</gene>
<evidence type="ECO:0000259" key="1">
    <source>
        <dbReference type="Pfam" id="PF13480"/>
    </source>
</evidence>
<protein>
    <recommendedName>
        <fullName evidence="1">BioF2-like acetyltransferase domain-containing protein</fullName>
    </recommendedName>
</protein>
<dbReference type="RefSeq" id="WP_102753913.1">
    <property type="nucleotide sequence ID" value="NZ_CP025791.1"/>
</dbReference>
<name>A0A2K9PJL1_9FLAO</name>
<dbReference type="Pfam" id="PF13480">
    <property type="entry name" value="Acetyltransf_6"/>
    <property type="match status" value="1"/>
</dbReference>
<dbReference type="KEGG" id="fek:C1H87_00380"/>
<organism evidence="2 3">
    <name type="scientific">Flavivirga eckloniae</name>
    <dbReference type="NCBI Taxonomy" id="1803846"/>
    <lineage>
        <taxon>Bacteria</taxon>
        <taxon>Pseudomonadati</taxon>
        <taxon>Bacteroidota</taxon>
        <taxon>Flavobacteriia</taxon>
        <taxon>Flavobacteriales</taxon>
        <taxon>Flavobacteriaceae</taxon>
        <taxon>Flavivirga</taxon>
    </lineage>
</organism>